<name>A0A3B8WL58_MARNT</name>
<accession>A0A3B8WL58</accession>
<dbReference type="PANTHER" id="PTHR32063:SF18">
    <property type="entry name" value="CATION EFFLUX SYSTEM PROTEIN"/>
    <property type="match status" value="1"/>
</dbReference>
<dbReference type="SUPFAM" id="SSF82693">
    <property type="entry name" value="Multidrug efflux transporter AcrB pore domain, PN1, PN2, PC1 and PC2 subdomains"/>
    <property type="match status" value="2"/>
</dbReference>
<comment type="caution">
    <text evidence="1">The sequence shown here is derived from an EMBL/GenBank/DDBJ whole genome shotgun (WGS) entry which is preliminary data.</text>
</comment>
<dbReference type="Proteomes" id="UP000261325">
    <property type="component" value="Unassembled WGS sequence"/>
</dbReference>
<protein>
    <submittedName>
        <fullName evidence="1">AcrB/AcrD/AcrF family protein</fullName>
    </submittedName>
</protein>
<dbReference type="Gene3D" id="1.20.1640.10">
    <property type="entry name" value="Multidrug efflux transporter AcrB transmembrane domain"/>
    <property type="match status" value="1"/>
</dbReference>
<organism evidence="1 2">
    <name type="scientific">Marinobacter nauticus</name>
    <name type="common">Marinobacter hydrocarbonoclasticus</name>
    <name type="synonym">Marinobacter aquaeolei</name>
    <dbReference type="NCBI Taxonomy" id="2743"/>
    <lineage>
        <taxon>Bacteria</taxon>
        <taxon>Pseudomonadati</taxon>
        <taxon>Pseudomonadota</taxon>
        <taxon>Gammaproteobacteria</taxon>
        <taxon>Pseudomonadales</taxon>
        <taxon>Marinobacteraceae</taxon>
        <taxon>Marinobacter</taxon>
    </lineage>
</organism>
<sequence length="299" mass="33205">MTRRLLNCQRLLGMVVTMLCLLGIAAYSTMPRQEDPSFPYRAGMITVSYPGASAEAVERLVLQPLTDELRQVEELDWSQGTARTGVALARLKLRDRIYDTDSAWDRVRQAMERARQDFPDDVGLMELDDRLIDIPAVVLAVGGSPSVTELSEVAERLKQNLLDIPGISRIELEGDADEQITLALDDAALYRLGVPPKRILDTLARRNQTIPGGFVVVEGKRLSVLPNTEFTDIDAIRATPIELPDGSQVPLAAAAEVWRGPAEPRQPETWFDGERVVLLSIIMEEGSTDAIRFGERIRE</sequence>
<dbReference type="Gene3D" id="3.30.70.1320">
    <property type="entry name" value="Multidrug efflux transporter AcrB pore domain like"/>
    <property type="match status" value="1"/>
</dbReference>
<evidence type="ECO:0000313" key="2">
    <source>
        <dbReference type="Proteomes" id="UP000261325"/>
    </source>
</evidence>
<dbReference type="Gene3D" id="3.30.2090.10">
    <property type="entry name" value="Multidrug efflux transporter AcrB TolC docking domain, DN and DC subdomains"/>
    <property type="match status" value="1"/>
</dbReference>
<dbReference type="GO" id="GO:0005886">
    <property type="term" value="C:plasma membrane"/>
    <property type="evidence" value="ECO:0007669"/>
    <property type="project" value="TreeGrafter"/>
</dbReference>
<evidence type="ECO:0000313" key="1">
    <source>
        <dbReference type="EMBL" id="HAC27385.1"/>
    </source>
</evidence>
<dbReference type="SUPFAM" id="SSF82714">
    <property type="entry name" value="Multidrug efflux transporter AcrB TolC docking domain, DN and DC subdomains"/>
    <property type="match status" value="1"/>
</dbReference>
<proteinExistence type="predicted"/>
<gene>
    <name evidence="1" type="ORF">DCF82_06185</name>
</gene>
<dbReference type="GO" id="GO:0042910">
    <property type="term" value="F:xenobiotic transmembrane transporter activity"/>
    <property type="evidence" value="ECO:0007669"/>
    <property type="project" value="TreeGrafter"/>
</dbReference>
<dbReference type="InterPro" id="IPR027463">
    <property type="entry name" value="AcrB_DN_DC_subdom"/>
</dbReference>
<dbReference type="AlphaFoldDB" id="A0A3B8WL58"/>
<reference evidence="1 2" key="1">
    <citation type="journal article" date="2018" name="Nat. Biotechnol.">
        <title>A standardized bacterial taxonomy based on genome phylogeny substantially revises the tree of life.</title>
        <authorList>
            <person name="Parks D.H."/>
            <person name="Chuvochina M."/>
            <person name="Waite D.W."/>
            <person name="Rinke C."/>
            <person name="Skarshewski A."/>
            <person name="Chaumeil P.A."/>
            <person name="Hugenholtz P."/>
        </authorList>
    </citation>
    <scope>NUCLEOTIDE SEQUENCE [LARGE SCALE GENOMIC DNA]</scope>
    <source>
        <strain evidence="1">UBA9049</strain>
    </source>
</reference>
<dbReference type="EMBL" id="DLYI01000074">
    <property type="protein sequence ID" value="HAC27385.1"/>
    <property type="molecule type" value="Genomic_DNA"/>
</dbReference>
<dbReference type="InterPro" id="IPR001036">
    <property type="entry name" value="Acrflvin-R"/>
</dbReference>
<feature type="non-terminal residue" evidence="1">
    <location>
        <position position="299"/>
    </location>
</feature>
<dbReference type="Gene3D" id="3.30.70.1430">
    <property type="entry name" value="Multidrug efflux transporter AcrB pore domain"/>
    <property type="match status" value="1"/>
</dbReference>
<dbReference type="Pfam" id="PF00873">
    <property type="entry name" value="ACR_tran"/>
    <property type="match status" value="1"/>
</dbReference>
<dbReference type="PANTHER" id="PTHR32063">
    <property type="match status" value="1"/>
</dbReference>